<protein>
    <recommendedName>
        <fullName evidence="4">Flagella</fullName>
    </recommendedName>
</protein>
<evidence type="ECO:0008006" key="4">
    <source>
        <dbReference type="Google" id="ProtNLM"/>
    </source>
</evidence>
<proteinExistence type="predicted"/>
<dbReference type="PANTHER" id="PTHR42200">
    <property type="entry name" value="ARCHAEAL FLAGELLA-RELATED PROTEIN F-RELATED"/>
    <property type="match status" value="1"/>
</dbReference>
<reference evidence="3" key="1">
    <citation type="submission" date="2013-06" db="EMBL/GenBank/DDBJ databases">
        <title>Complete Genome Sequence of Hyperthermophilic Palaeococcus pacificus DY20341T, Isolated from a Deep-Sea Hydrothermal Sediments.</title>
        <authorList>
            <person name="Zeng X."/>
            <person name="Shao Z."/>
        </authorList>
    </citation>
    <scope>NUCLEOTIDE SEQUENCE [LARGE SCALE GENOMIC DNA]</scope>
    <source>
        <strain evidence="3">DY20341</strain>
    </source>
</reference>
<dbReference type="InterPro" id="IPR002774">
    <property type="entry name" value="Flagellin_arc-type"/>
</dbReference>
<keyword evidence="3" id="KW-1185">Reference proteome</keyword>
<sequence length="164" mass="18705">MGFSVSASFAILMISTLIAVSILYTSFEETYLEVSSSKEAHDSLSVMKLNSRLDIANWSYLENGSYYNVYFNLTNEGSLLRPNYWDVLYDGIINSNYISLESREYMLPGESIELNVTNIPKTTQIHSIVATTEYGCSLKIKWTWDNQTNQTKLLSESWYCPLEG</sequence>
<keyword evidence="1" id="KW-1133">Transmembrane helix</keyword>
<name>A0A075LXL9_9EURY</name>
<evidence type="ECO:0000313" key="3">
    <source>
        <dbReference type="Proteomes" id="UP000027981"/>
    </source>
</evidence>
<gene>
    <name evidence="2" type="ORF">PAP_04460</name>
</gene>
<feature type="transmembrane region" description="Helical" evidence="1">
    <location>
        <begin position="6"/>
        <end position="27"/>
    </location>
</feature>
<dbReference type="EMBL" id="CP006019">
    <property type="protein sequence ID" value="AIF69303.1"/>
    <property type="molecule type" value="Genomic_DNA"/>
</dbReference>
<dbReference type="HOGENOM" id="CLU_1575034_0_0_2"/>
<dbReference type="OrthoDB" id="62189at2157"/>
<dbReference type="eggNOG" id="arCOG01824">
    <property type="taxonomic scope" value="Archaea"/>
</dbReference>
<accession>A0A075LXL9</accession>
<keyword evidence="1" id="KW-0472">Membrane</keyword>
<dbReference type="STRING" id="1343739.PAP_04460"/>
<organism evidence="2 3">
    <name type="scientific">Palaeococcus pacificus DY20341</name>
    <dbReference type="NCBI Taxonomy" id="1343739"/>
    <lineage>
        <taxon>Archaea</taxon>
        <taxon>Methanobacteriati</taxon>
        <taxon>Methanobacteriota</taxon>
        <taxon>Thermococci</taxon>
        <taxon>Thermococcales</taxon>
        <taxon>Thermococcaceae</taxon>
        <taxon>Palaeococcus</taxon>
    </lineage>
</organism>
<dbReference type="KEGG" id="ppac:PAP_04460"/>
<reference evidence="2 3" key="2">
    <citation type="journal article" date="2015" name="Genome Announc.">
        <title>Complete Genome Sequence of Hyperthermophilic Piezophilic Archaeon Palaeococcus pacificus DY20341T, Isolated from Deep-Sea Hydrothermal Sediments.</title>
        <authorList>
            <person name="Zeng X."/>
            <person name="Jebbar M."/>
            <person name="Shao Z."/>
        </authorList>
    </citation>
    <scope>NUCLEOTIDE SEQUENCE [LARGE SCALE GENOMIC DNA]</scope>
    <source>
        <strain evidence="2 3">DY20341</strain>
    </source>
</reference>
<dbReference type="GO" id="GO:0097588">
    <property type="term" value="P:archaeal or bacterial-type flagellum-dependent cell motility"/>
    <property type="evidence" value="ECO:0007669"/>
    <property type="project" value="InterPro"/>
</dbReference>
<dbReference type="Proteomes" id="UP000027981">
    <property type="component" value="Chromosome"/>
</dbReference>
<dbReference type="PANTHER" id="PTHR42200:SF2">
    <property type="entry name" value="ARCHAEAL FLAGELLA-RELATED PROTEIN F"/>
    <property type="match status" value="1"/>
</dbReference>
<keyword evidence="1" id="KW-0812">Transmembrane</keyword>
<evidence type="ECO:0000256" key="1">
    <source>
        <dbReference type="SAM" id="Phobius"/>
    </source>
</evidence>
<dbReference type="GO" id="GO:0005198">
    <property type="term" value="F:structural molecule activity"/>
    <property type="evidence" value="ECO:0007669"/>
    <property type="project" value="InterPro"/>
</dbReference>
<dbReference type="GeneID" id="24842017"/>
<dbReference type="RefSeq" id="WP_048164875.1">
    <property type="nucleotide sequence ID" value="NZ_CP006019.1"/>
</dbReference>
<evidence type="ECO:0000313" key="2">
    <source>
        <dbReference type="EMBL" id="AIF69303.1"/>
    </source>
</evidence>
<dbReference type="Pfam" id="PF01917">
    <property type="entry name" value="Flagellin_arch-type"/>
    <property type="match status" value="1"/>
</dbReference>
<dbReference type="AlphaFoldDB" id="A0A075LXL9"/>